<name>A0A346Y492_9ACTN</name>
<sequence length="364" mass="37734">MTVALPACSEDDPDGVDVEQLEDRDPMDMEPLAITGVRQPGSPDEPITVTVLGRRIHRVGERPEDGVRTLDMDGGWIVPGFVDSHVHMQFSTPAEVLAGGVTTVRDLGGPPTAAQSLIGTTPLKVLIAGRILTPIGGYPSRSWGDDGTAREVASVEDAIRAVQEQTGAGATIIKVALEDSEGRPLFDLETLQAIVATAREGGLRTTAHCGSAAALERAIEGGVRELCHLPLHDVTPAEMQAAAAAAMVLVPTLEIRGDDPSALEALAAFREAGGEVLYGSDLGNGGTAPGIEVTEVRAMLAAGMTPAEVLRSATSDAAAYLSLDTGAIRQGLLADLVVLGGDPFEDPSRYDDVRLVVASGEVVG</sequence>
<protein>
    <submittedName>
        <fullName evidence="2">Amidohydrolase</fullName>
    </submittedName>
</protein>
<evidence type="ECO:0000313" key="3">
    <source>
        <dbReference type="Proteomes" id="UP000264006"/>
    </source>
</evidence>
<feature type="domain" description="Amidohydrolase-related" evidence="1">
    <location>
        <begin position="76"/>
        <end position="363"/>
    </location>
</feature>
<reference evidence="2 3" key="1">
    <citation type="submission" date="2018-09" db="EMBL/GenBank/DDBJ databases">
        <title>Complete genome sequence of Euzebya sp. DY32-46 isolated from seawater of Pacific Ocean.</title>
        <authorList>
            <person name="Xu L."/>
            <person name="Wu Y.-H."/>
            <person name="Xu X.-W."/>
        </authorList>
    </citation>
    <scope>NUCLEOTIDE SEQUENCE [LARGE SCALE GENOMIC DNA]</scope>
    <source>
        <strain evidence="2 3">DY32-46</strain>
    </source>
</reference>
<dbReference type="OrthoDB" id="3451205at2"/>
<dbReference type="Pfam" id="PF01979">
    <property type="entry name" value="Amidohydro_1"/>
    <property type="match status" value="1"/>
</dbReference>
<keyword evidence="3" id="KW-1185">Reference proteome</keyword>
<dbReference type="Proteomes" id="UP000264006">
    <property type="component" value="Chromosome"/>
</dbReference>
<proteinExistence type="predicted"/>
<dbReference type="InterPro" id="IPR051781">
    <property type="entry name" value="Metallo-dep_Hydrolase"/>
</dbReference>
<dbReference type="Gene3D" id="3.20.20.140">
    <property type="entry name" value="Metal-dependent hydrolases"/>
    <property type="match status" value="1"/>
</dbReference>
<dbReference type="InterPro" id="IPR011059">
    <property type="entry name" value="Metal-dep_hydrolase_composite"/>
</dbReference>
<dbReference type="SUPFAM" id="SSF51556">
    <property type="entry name" value="Metallo-dependent hydrolases"/>
    <property type="match status" value="1"/>
</dbReference>
<dbReference type="PANTHER" id="PTHR43135">
    <property type="entry name" value="ALPHA-D-RIBOSE 1-METHYLPHOSPHONATE 5-TRIPHOSPHATE DIPHOSPHATASE"/>
    <property type="match status" value="1"/>
</dbReference>
<dbReference type="InterPro" id="IPR006680">
    <property type="entry name" value="Amidohydro-rel"/>
</dbReference>
<dbReference type="PANTHER" id="PTHR43135:SF3">
    <property type="entry name" value="ALPHA-D-RIBOSE 1-METHYLPHOSPHONATE 5-TRIPHOSPHATE DIPHOSPHATASE"/>
    <property type="match status" value="1"/>
</dbReference>
<evidence type="ECO:0000259" key="1">
    <source>
        <dbReference type="Pfam" id="PF01979"/>
    </source>
</evidence>
<dbReference type="GO" id="GO:0016810">
    <property type="term" value="F:hydrolase activity, acting on carbon-nitrogen (but not peptide) bonds"/>
    <property type="evidence" value="ECO:0007669"/>
    <property type="project" value="InterPro"/>
</dbReference>
<dbReference type="InterPro" id="IPR032466">
    <property type="entry name" value="Metal_Hydrolase"/>
</dbReference>
<dbReference type="EMBL" id="CP031165">
    <property type="protein sequence ID" value="AXV09289.1"/>
    <property type="molecule type" value="Genomic_DNA"/>
</dbReference>
<evidence type="ECO:0000313" key="2">
    <source>
        <dbReference type="EMBL" id="AXV09289.1"/>
    </source>
</evidence>
<keyword evidence="2" id="KW-0378">Hydrolase</keyword>
<accession>A0A346Y492</accession>
<dbReference type="KEGG" id="euz:DVS28_a4628"/>
<dbReference type="AlphaFoldDB" id="A0A346Y492"/>
<organism evidence="2 3">
    <name type="scientific">Euzebya pacifica</name>
    <dbReference type="NCBI Taxonomy" id="1608957"/>
    <lineage>
        <taxon>Bacteria</taxon>
        <taxon>Bacillati</taxon>
        <taxon>Actinomycetota</taxon>
        <taxon>Nitriliruptoria</taxon>
        <taxon>Euzebyales</taxon>
    </lineage>
</organism>
<gene>
    <name evidence="2" type="ORF">DVS28_a4628</name>
</gene>
<dbReference type="RefSeq" id="WP_114593490.1">
    <property type="nucleotide sequence ID" value="NZ_CP031165.1"/>
</dbReference>
<dbReference type="Gene3D" id="2.30.40.10">
    <property type="entry name" value="Urease, subunit C, domain 1"/>
    <property type="match status" value="1"/>
</dbReference>
<dbReference type="SUPFAM" id="SSF51338">
    <property type="entry name" value="Composite domain of metallo-dependent hydrolases"/>
    <property type="match status" value="1"/>
</dbReference>